<accession>A0A0W8DZ45</accession>
<evidence type="ECO:0000313" key="6">
    <source>
        <dbReference type="EMBL" id="KUG01614.1"/>
    </source>
</evidence>
<dbReference type="OrthoDB" id="106139at2759"/>
<gene>
    <name evidence="6" type="ORF">AM587_10007533</name>
</gene>
<evidence type="ECO:0000256" key="1">
    <source>
        <dbReference type="ARBA" id="ARBA00004613"/>
    </source>
</evidence>
<dbReference type="PRINTS" id="PR00948">
    <property type="entry name" value="ELICITIN"/>
</dbReference>
<dbReference type="InterPro" id="IPR036470">
    <property type="entry name" value="Elicitin_sf"/>
</dbReference>
<dbReference type="EMBL" id="LNFO01000274">
    <property type="protein sequence ID" value="KUG01614.1"/>
    <property type="molecule type" value="Genomic_DNA"/>
</dbReference>
<evidence type="ECO:0000256" key="4">
    <source>
        <dbReference type="ARBA" id="ARBA00022978"/>
    </source>
</evidence>
<sequence>MKTGSLIAAATTTLAAFTAPAQVAAAECSTLSLVVTFLPLLTNANTCASNTGYSLYPFTGLPTADELTLICADTTCTKLLAEASALDLPDCTVTYDGVSYNVKDELTLYATACGVARKSCTLPCMKTVACIAAIAAMVGSFVIAEECAPTTLSFALLPLESESKLCAADSGYKLYPFTGMPSQDEVKALCKSKACNKMLDEARDADMPDCDVTVNGTAYNIHESIELMFAECKVIDVNKLST</sequence>
<proteinExistence type="inferred from homology"/>
<keyword evidence="5" id="KW-1015">Disulfide bond</keyword>
<dbReference type="AlphaFoldDB" id="A0A0W8DZ45"/>
<dbReference type="InterPro" id="IPR002200">
    <property type="entry name" value="Elicitin"/>
</dbReference>
<dbReference type="Gene3D" id="1.10.239.10">
    <property type="entry name" value="Elicitin domain"/>
    <property type="match status" value="2"/>
</dbReference>
<comment type="subcellular location">
    <subcellularLocation>
        <location evidence="1">Secreted</location>
    </subcellularLocation>
</comment>
<evidence type="ECO:0000256" key="2">
    <source>
        <dbReference type="ARBA" id="ARBA00009544"/>
    </source>
</evidence>
<dbReference type="Proteomes" id="UP000052943">
    <property type="component" value="Unassembled WGS sequence"/>
</dbReference>
<protein>
    <submittedName>
        <fullName evidence="6">Elicitin protein RAL9</fullName>
    </submittedName>
</protein>
<dbReference type="SMART" id="SM01187">
    <property type="entry name" value="Elicitin"/>
    <property type="match status" value="2"/>
</dbReference>
<keyword evidence="3" id="KW-0964">Secreted</keyword>
<dbReference type="SUPFAM" id="SSF48647">
    <property type="entry name" value="Fungal elicitin"/>
    <property type="match status" value="2"/>
</dbReference>
<comment type="similarity">
    <text evidence="2">Belongs to the elicitin family.</text>
</comment>
<reference evidence="6 7" key="1">
    <citation type="submission" date="2015-11" db="EMBL/GenBank/DDBJ databases">
        <title>Genomes and virulence difference between two physiological races of Phytophthora nicotianae.</title>
        <authorList>
            <person name="Liu H."/>
            <person name="Ma X."/>
            <person name="Yu H."/>
            <person name="Fang D."/>
            <person name="Li Y."/>
            <person name="Wang X."/>
            <person name="Wang W."/>
            <person name="Dong Y."/>
            <person name="Xiao B."/>
        </authorList>
    </citation>
    <scope>NUCLEOTIDE SEQUENCE [LARGE SCALE GENOMIC DNA]</scope>
    <source>
        <strain evidence="7">race 0</strain>
    </source>
</reference>
<comment type="caution">
    <text evidence="6">The sequence shown here is derived from an EMBL/GenBank/DDBJ whole genome shotgun (WGS) entry which is preliminary data.</text>
</comment>
<organism evidence="6 7">
    <name type="scientific">Phytophthora nicotianae</name>
    <name type="common">Potato buckeye rot agent</name>
    <name type="synonym">Phytophthora parasitica</name>
    <dbReference type="NCBI Taxonomy" id="4792"/>
    <lineage>
        <taxon>Eukaryota</taxon>
        <taxon>Sar</taxon>
        <taxon>Stramenopiles</taxon>
        <taxon>Oomycota</taxon>
        <taxon>Peronosporomycetes</taxon>
        <taxon>Peronosporales</taxon>
        <taxon>Peronosporaceae</taxon>
        <taxon>Phytophthora</taxon>
    </lineage>
</organism>
<dbReference type="GO" id="GO:0052040">
    <property type="term" value="P:symbiont-mediated perturbation of host programmed cell death"/>
    <property type="evidence" value="ECO:0007669"/>
    <property type="project" value="UniProtKB-KW"/>
</dbReference>
<evidence type="ECO:0000256" key="5">
    <source>
        <dbReference type="ARBA" id="ARBA00023157"/>
    </source>
</evidence>
<evidence type="ECO:0000313" key="7">
    <source>
        <dbReference type="Proteomes" id="UP000052943"/>
    </source>
</evidence>
<dbReference type="GO" id="GO:0005576">
    <property type="term" value="C:extracellular region"/>
    <property type="evidence" value="ECO:0007669"/>
    <property type="project" value="UniProtKB-SubCell"/>
</dbReference>
<evidence type="ECO:0000256" key="3">
    <source>
        <dbReference type="ARBA" id="ARBA00022525"/>
    </source>
</evidence>
<name>A0A0W8DZ45_PHYNI</name>
<keyword evidence="4" id="KW-0928">Hypersensitive response elicitation</keyword>
<dbReference type="Pfam" id="PF00964">
    <property type="entry name" value="Elicitin"/>
    <property type="match status" value="2"/>
</dbReference>